<name>A0ABT7TAC7_9MICO</name>
<dbReference type="RefSeq" id="WP_289459887.1">
    <property type="nucleotide sequence ID" value="NZ_JAUCML010000013.1"/>
</dbReference>
<reference evidence="1 2" key="1">
    <citation type="submission" date="2023-06" db="EMBL/GenBank/DDBJ databases">
        <authorList>
            <person name="Feng G."/>
            <person name="Li J."/>
            <person name="Zhu H."/>
        </authorList>
    </citation>
    <scope>NUCLEOTIDE SEQUENCE [LARGE SCALE GENOMIC DNA]</scope>
    <source>
        <strain evidence="1 2">RHCKG23</strain>
    </source>
</reference>
<organism evidence="1 2">
    <name type="scientific">Curtobacterium citri</name>
    <dbReference type="NCBI Taxonomy" id="3055139"/>
    <lineage>
        <taxon>Bacteria</taxon>
        <taxon>Bacillati</taxon>
        <taxon>Actinomycetota</taxon>
        <taxon>Actinomycetes</taxon>
        <taxon>Micrococcales</taxon>
        <taxon>Microbacteriaceae</taxon>
        <taxon>Curtobacterium</taxon>
    </lineage>
</organism>
<sequence length="59" mass="6773">MSNHTVLEQLRRNPTEWHRRGMTSPTEIDQLVTERLGHLYISNSLNAAEPSYADFFVAA</sequence>
<dbReference type="EMBL" id="JAUCML010000013">
    <property type="protein sequence ID" value="MDM7886541.1"/>
    <property type="molecule type" value="Genomic_DNA"/>
</dbReference>
<gene>
    <name evidence="1" type="ORF">QUG92_15630</name>
</gene>
<evidence type="ECO:0000313" key="1">
    <source>
        <dbReference type="EMBL" id="MDM7886541.1"/>
    </source>
</evidence>
<proteinExistence type="predicted"/>
<dbReference type="Proteomes" id="UP001237823">
    <property type="component" value="Unassembled WGS sequence"/>
</dbReference>
<accession>A0ABT7TAC7</accession>
<keyword evidence="2" id="KW-1185">Reference proteome</keyword>
<comment type="caution">
    <text evidence="1">The sequence shown here is derived from an EMBL/GenBank/DDBJ whole genome shotgun (WGS) entry which is preliminary data.</text>
</comment>
<evidence type="ECO:0000313" key="2">
    <source>
        <dbReference type="Proteomes" id="UP001237823"/>
    </source>
</evidence>
<protein>
    <submittedName>
        <fullName evidence="1">Uncharacterized protein</fullName>
    </submittedName>
</protein>